<name>A0A915I4T0_ROMCU</name>
<dbReference type="WBParaSite" id="nRc.2.0.1.t08399-RA">
    <property type="protein sequence ID" value="nRc.2.0.1.t08399-RA"/>
    <property type="gene ID" value="nRc.2.0.1.g08399"/>
</dbReference>
<protein>
    <submittedName>
        <fullName evidence="2">Uncharacterized protein</fullName>
    </submittedName>
</protein>
<evidence type="ECO:0000313" key="1">
    <source>
        <dbReference type="Proteomes" id="UP000887565"/>
    </source>
</evidence>
<accession>A0A915I4T0</accession>
<evidence type="ECO:0000313" key="2">
    <source>
        <dbReference type="WBParaSite" id="nRc.2.0.1.t08399-RA"/>
    </source>
</evidence>
<sequence>MYNKGNGLIPADVICPKLCLRYKEYAFLNCCRKRKANSGGVKTHLIAFKIAEILPRMILSEPKTTSTTAVKRSISLQYSIADFEYLQAFQEMLWYDCERFLLRKKHKK</sequence>
<organism evidence="1 2">
    <name type="scientific">Romanomermis culicivorax</name>
    <name type="common">Nematode worm</name>
    <dbReference type="NCBI Taxonomy" id="13658"/>
    <lineage>
        <taxon>Eukaryota</taxon>
        <taxon>Metazoa</taxon>
        <taxon>Ecdysozoa</taxon>
        <taxon>Nematoda</taxon>
        <taxon>Enoplea</taxon>
        <taxon>Dorylaimia</taxon>
        <taxon>Mermithida</taxon>
        <taxon>Mermithoidea</taxon>
        <taxon>Mermithidae</taxon>
        <taxon>Romanomermis</taxon>
    </lineage>
</organism>
<dbReference type="AlphaFoldDB" id="A0A915I4T0"/>
<reference evidence="2" key="1">
    <citation type="submission" date="2022-11" db="UniProtKB">
        <authorList>
            <consortium name="WormBaseParasite"/>
        </authorList>
    </citation>
    <scope>IDENTIFICATION</scope>
</reference>
<dbReference type="Proteomes" id="UP000887565">
    <property type="component" value="Unplaced"/>
</dbReference>
<proteinExistence type="predicted"/>
<keyword evidence="1" id="KW-1185">Reference proteome</keyword>